<evidence type="ECO:0000313" key="3">
    <source>
        <dbReference type="Proteomes" id="UP000449678"/>
    </source>
</evidence>
<protein>
    <recommendedName>
        <fullName evidence="5">DUF1795 domain-containing protein</fullName>
    </recommendedName>
</protein>
<reference evidence="3 4" key="1">
    <citation type="submission" date="2019-12" db="EMBL/GenBank/DDBJ databases">
        <title>Novel species isolated from a subtropical stream in China.</title>
        <authorList>
            <person name="Lu H."/>
        </authorList>
    </citation>
    <scope>NUCLEOTIDE SEQUENCE [LARGE SCALE GENOMIC DNA]</scope>
    <source>
        <strain evidence="2 4">FT50W</strain>
        <strain evidence="1 3">FT94W</strain>
    </source>
</reference>
<evidence type="ECO:0000313" key="2">
    <source>
        <dbReference type="EMBL" id="MYM85398.1"/>
    </source>
</evidence>
<dbReference type="AlphaFoldDB" id="A0A6L8MTQ6"/>
<evidence type="ECO:0008006" key="5">
    <source>
        <dbReference type="Google" id="ProtNLM"/>
    </source>
</evidence>
<evidence type="ECO:0000313" key="1">
    <source>
        <dbReference type="EMBL" id="MYM37606.1"/>
    </source>
</evidence>
<proteinExistence type="predicted"/>
<accession>A0A6L8MTQ6</accession>
<dbReference type="EMBL" id="WWCP01000064">
    <property type="protein sequence ID" value="MYM85398.1"/>
    <property type="molecule type" value="Genomic_DNA"/>
</dbReference>
<organism evidence="2 4">
    <name type="scientific">Duganella lactea</name>
    <dbReference type="NCBI Taxonomy" id="2692173"/>
    <lineage>
        <taxon>Bacteria</taxon>
        <taxon>Pseudomonadati</taxon>
        <taxon>Pseudomonadota</taxon>
        <taxon>Betaproteobacteria</taxon>
        <taxon>Burkholderiales</taxon>
        <taxon>Oxalobacteraceae</taxon>
        <taxon>Telluria group</taxon>
        <taxon>Duganella</taxon>
    </lineage>
</organism>
<sequence>MRTLPLALLLAFTLSACSPKYDWRDYRSPDAPYSVLFPGKPAKQTRTVKLGELDVSMTMTAADIDGVVFAIGSAQLADAAQVQAALAAMQTAMVNNIGGALASSKPLDNGAREIDASGKSMRLLGRFMTRERRVYQVVVIGAPQKIEAETVETFFSSFRLL</sequence>
<dbReference type="Proteomes" id="UP000474565">
    <property type="component" value="Unassembled WGS sequence"/>
</dbReference>
<comment type="caution">
    <text evidence="2">The sequence shown here is derived from an EMBL/GenBank/DDBJ whole genome shotgun (WGS) entry which is preliminary data.</text>
</comment>
<dbReference type="Proteomes" id="UP000449678">
    <property type="component" value="Unassembled WGS sequence"/>
</dbReference>
<name>A0A6L8MTQ6_9BURK</name>
<keyword evidence="3" id="KW-1185">Reference proteome</keyword>
<dbReference type="PROSITE" id="PS51257">
    <property type="entry name" value="PROKAR_LIPOPROTEIN"/>
    <property type="match status" value="1"/>
</dbReference>
<gene>
    <name evidence="1" type="ORF">GTP38_25090</name>
    <name evidence="2" type="ORF">GTP44_26120</name>
</gene>
<dbReference type="EMBL" id="WWCO01000040">
    <property type="protein sequence ID" value="MYM37606.1"/>
    <property type="molecule type" value="Genomic_DNA"/>
</dbReference>
<evidence type="ECO:0000313" key="4">
    <source>
        <dbReference type="Proteomes" id="UP000474565"/>
    </source>
</evidence>